<dbReference type="InterPro" id="IPR036641">
    <property type="entry name" value="HPT_dom_sf"/>
</dbReference>
<feature type="domain" description="Response regulatory" evidence="2">
    <location>
        <begin position="83"/>
        <end position="200"/>
    </location>
</feature>
<dbReference type="SUPFAM" id="SSF52172">
    <property type="entry name" value="CheY-like"/>
    <property type="match status" value="1"/>
</dbReference>
<dbReference type="PROSITE" id="PS50110">
    <property type="entry name" value="RESPONSE_REGULATORY"/>
    <property type="match status" value="1"/>
</dbReference>
<reference evidence="4" key="1">
    <citation type="journal article" date="2019" name="Int. J. Syst. Evol. Microbiol.">
        <title>The Global Catalogue of Microorganisms (GCM) 10K type strain sequencing project: providing services to taxonomists for standard genome sequencing and annotation.</title>
        <authorList>
            <consortium name="The Broad Institute Genomics Platform"/>
            <consortium name="The Broad Institute Genome Sequencing Center for Infectious Disease"/>
            <person name="Wu L."/>
            <person name="Ma J."/>
        </authorList>
    </citation>
    <scope>NUCLEOTIDE SEQUENCE [LARGE SCALE GENOMIC DNA]</scope>
    <source>
        <strain evidence="4">CCUG 60524</strain>
    </source>
</reference>
<keyword evidence="4" id="KW-1185">Reference proteome</keyword>
<evidence type="ECO:0000313" key="4">
    <source>
        <dbReference type="Proteomes" id="UP001597108"/>
    </source>
</evidence>
<protein>
    <recommendedName>
        <fullName evidence="2">Response regulatory domain-containing protein</fullName>
    </recommendedName>
</protein>
<gene>
    <name evidence="3" type="ORF">ACFQ2S_16235</name>
</gene>
<accession>A0ABW3ITU1</accession>
<sequence>MDDIRQGLEAASRSILALRDRPLAQGARRDLEMLRGRAADLARAIGEVLDETRTPEPAGWPAETPYCALPATTSGDADISGSRILLCRSEGFGQGALCQMLRHLGVVVTLATDAADALKRLASQHFDAMILQLPDWPEAVDALLGEIRRMDGPQAAVPVVAVATGRVVPDPEMLRILGIGAVLETPIMDVGVLSRTLARVLGRENGTASDASCAQRLEHLLHVSGDGPRTEILVQLESDFAVTHGTLHEAVEAGASDEIRKAAHVLVALAGTAGALALEDAARDIGRLARDAGAMPEVRALAGRILQDIDALRERIRKCVERHGQAGSGGCQ</sequence>
<dbReference type="InterPro" id="IPR001789">
    <property type="entry name" value="Sig_transdc_resp-reg_receiver"/>
</dbReference>
<dbReference type="EMBL" id="JBHTJT010000035">
    <property type="protein sequence ID" value="MFD0981190.1"/>
    <property type="molecule type" value="Genomic_DNA"/>
</dbReference>
<evidence type="ECO:0000259" key="2">
    <source>
        <dbReference type="PROSITE" id="PS50110"/>
    </source>
</evidence>
<comment type="caution">
    <text evidence="1">Lacks conserved residue(s) required for the propagation of feature annotation.</text>
</comment>
<dbReference type="RefSeq" id="WP_386076031.1">
    <property type="nucleotide sequence ID" value="NZ_JBHTJT010000035.1"/>
</dbReference>
<organism evidence="3 4">
    <name type="scientific">Tropicimonas aquimaris</name>
    <dbReference type="NCBI Taxonomy" id="914152"/>
    <lineage>
        <taxon>Bacteria</taxon>
        <taxon>Pseudomonadati</taxon>
        <taxon>Pseudomonadota</taxon>
        <taxon>Alphaproteobacteria</taxon>
        <taxon>Rhodobacterales</taxon>
        <taxon>Roseobacteraceae</taxon>
        <taxon>Tropicimonas</taxon>
    </lineage>
</organism>
<evidence type="ECO:0000256" key="1">
    <source>
        <dbReference type="PROSITE-ProRule" id="PRU00169"/>
    </source>
</evidence>
<comment type="caution">
    <text evidence="3">The sequence shown here is derived from an EMBL/GenBank/DDBJ whole genome shotgun (WGS) entry which is preliminary data.</text>
</comment>
<dbReference type="Gene3D" id="3.40.50.2300">
    <property type="match status" value="1"/>
</dbReference>
<proteinExistence type="predicted"/>
<dbReference type="InterPro" id="IPR011006">
    <property type="entry name" value="CheY-like_superfamily"/>
</dbReference>
<dbReference type="Proteomes" id="UP001597108">
    <property type="component" value="Unassembled WGS sequence"/>
</dbReference>
<name>A0ABW3ITU1_9RHOB</name>
<evidence type="ECO:0000313" key="3">
    <source>
        <dbReference type="EMBL" id="MFD0981190.1"/>
    </source>
</evidence>
<dbReference type="Gene3D" id="1.20.120.160">
    <property type="entry name" value="HPT domain"/>
    <property type="match status" value="1"/>
</dbReference>
<dbReference type="SUPFAM" id="SSF47226">
    <property type="entry name" value="Histidine-containing phosphotransfer domain, HPT domain"/>
    <property type="match status" value="1"/>
</dbReference>